<keyword evidence="1" id="KW-0732">Signal</keyword>
<feature type="signal peptide" evidence="1">
    <location>
        <begin position="1"/>
        <end position="18"/>
    </location>
</feature>
<evidence type="ECO:0000313" key="3">
    <source>
        <dbReference type="Proteomes" id="UP000236594"/>
    </source>
</evidence>
<evidence type="ECO:0008006" key="4">
    <source>
        <dbReference type="Google" id="ProtNLM"/>
    </source>
</evidence>
<protein>
    <recommendedName>
        <fullName evidence="4">GLPGLI family protein</fullName>
    </recommendedName>
</protein>
<dbReference type="AlphaFoldDB" id="A0A316WZF1"/>
<gene>
    <name evidence="2" type="ORF">C1631_019860</name>
</gene>
<comment type="caution">
    <text evidence="2">The sequence shown here is derived from an EMBL/GenBank/DDBJ whole genome shotgun (WGS) entry which is preliminary data.</text>
</comment>
<dbReference type="EMBL" id="PPED02000005">
    <property type="protein sequence ID" value="PWN66972.1"/>
    <property type="molecule type" value="Genomic_DNA"/>
</dbReference>
<accession>A0A316WZF1</accession>
<sequence length="200" mass="23167">MKKLLLLLLITVVNLSFAQSKLNYEFGNFDFLKDQTEVNVQYKFENPAFQVENYTEAQYLERRKAETLVKRDEAAWQKWIGEWNQHKESVYMNRFINGLNAKSKKIRFGKDLKTKYTLVVETKWIYAGWAGGMLLQPAKLSTLITFVDNENPSQIVTKIQTDKIEGIGVKGDYVMEYGRISAAYEKTGKELAKDITKSIK</sequence>
<evidence type="ECO:0000313" key="2">
    <source>
        <dbReference type="EMBL" id="PWN66972.1"/>
    </source>
</evidence>
<keyword evidence="3" id="KW-1185">Reference proteome</keyword>
<reference evidence="2 3" key="1">
    <citation type="submission" date="2018-04" db="EMBL/GenBank/DDBJ databases">
        <title>Draft Genome Sequence of Phosphate-Solubilizing Chryseobacterium sp. ISE14 that is a Biocontrol and Plant Growth-Promoting Rhizobacterium Isolated from Cucumber.</title>
        <authorList>
            <person name="Jeong J.-J."/>
            <person name="Sang M.K."/>
            <person name="Choi I.-G."/>
            <person name="Kim K.D."/>
        </authorList>
    </citation>
    <scope>NUCLEOTIDE SEQUENCE [LARGE SCALE GENOMIC DNA]</scope>
    <source>
        <strain evidence="2 3">ISE14</strain>
    </source>
</reference>
<dbReference type="OrthoDB" id="1151160at2"/>
<dbReference type="Proteomes" id="UP000236594">
    <property type="component" value="Unassembled WGS sequence"/>
</dbReference>
<dbReference type="RefSeq" id="WP_103246578.1">
    <property type="nucleotide sequence ID" value="NZ_PPED02000005.1"/>
</dbReference>
<evidence type="ECO:0000256" key="1">
    <source>
        <dbReference type="SAM" id="SignalP"/>
    </source>
</evidence>
<name>A0A316WZF1_9FLAO</name>
<feature type="chain" id="PRO_5016415883" description="GLPGLI family protein" evidence="1">
    <location>
        <begin position="19"/>
        <end position="200"/>
    </location>
</feature>
<proteinExistence type="predicted"/>
<organism evidence="2 3">
    <name type="scientific">Chryseobacterium phosphatilyticum</name>
    <dbReference type="NCBI Taxonomy" id="475075"/>
    <lineage>
        <taxon>Bacteria</taxon>
        <taxon>Pseudomonadati</taxon>
        <taxon>Bacteroidota</taxon>
        <taxon>Flavobacteriia</taxon>
        <taxon>Flavobacteriales</taxon>
        <taxon>Weeksellaceae</taxon>
        <taxon>Chryseobacterium group</taxon>
        <taxon>Chryseobacterium</taxon>
    </lineage>
</organism>